<organism evidence="1">
    <name type="scientific">Ixodes ricinus</name>
    <name type="common">Common tick</name>
    <name type="synonym">Acarus ricinus</name>
    <dbReference type="NCBI Taxonomy" id="34613"/>
    <lineage>
        <taxon>Eukaryota</taxon>
        <taxon>Metazoa</taxon>
        <taxon>Ecdysozoa</taxon>
        <taxon>Arthropoda</taxon>
        <taxon>Chelicerata</taxon>
        <taxon>Arachnida</taxon>
        <taxon>Acari</taxon>
        <taxon>Parasitiformes</taxon>
        <taxon>Ixodida</taxon>
        <taxon>Ixodoidea</taxon>
        <taxon>Ixodidae</taxon>
        <taxon>Ixodinae</taxon>
        <taxon>Ixodes</taxon>
    </lineage>
</organism>
<dbReference type="AlphaFoldDB" id="A0A6B0US60"/>
<evidence type="ECO:0000313" key="1">
    <source>
        <dbReference type="EMBL" id="MXU92351.1"/>
    </source>
</evidence>
<proteinExistence type="predicted"/>
<reference evidence="1" key="1">
    <citation type="submission" date="2019-12" db="EMBL/GenBank/DDBJ databases">
        <title>An insight into the sialome of adult female Ixodes ricinus ticks feeding for 6 days.</title>
        <authorList>
            <person name="Perner J."/>
            <person name="Ribeiro J.M.C."/>
        </authorList>
    </citation>
    <scope>NUCLEOTIDE SEQUENCE</scope>
    <source>
        <strain evidence="1">Semi-engorged</strain>
        <tissue evidence="1">Salivary glands</tissue>
    </source>
</reference>
<dbReference type="EMBL" id="GIFC01010268">
    <property type="protein sequence ID" value="MXU92351.1"/>
    <property type="molecule type" value="Transcribed_RNA"/>
</dbReference>
<protein>
    <submittedName>
        <fullName evidence="1">Putative secreted protein</fullName>
    </submittedName>
</protein>
<accession>A0A6B0US60</accession>
<sequence>MSRALRTPATAATFFSSQTRALASLCRYTLSSPKTFTSAMCWTHSSQPFSTFDNVGNSLPSAKSSNGRYLLLFCISANAKNNGSIGVTMYNEPSDSTVSPRNHDLNFSLNFVISKYCPASLLMKSAGAPVFG</sequence>
<name>A0A6B0US60_IXORI</name>